<dbReference type="InterPro" id="IPR050680">
    <property type="entry name" value="YpeA/RimI_acetyltransf"/>
</dbReference>
<dbReference type="GO" id="GO:0016747">
    <property type="term" value="F:acyltransferase activity, transferring groups other than amino-acyl groups"/>
    <property type="evidence" value="ECO:0007669"/>
    <property type="project" value="InterPro"/>
</dbReference>
<reference evidence="4" key="1">
    <citation type="submission" date="2020-10" db="EMBL/GenBank/DDBJ databases">
        <authorList>
            <person name="Gilroy R."/>
        </authorList>
    </citation>
    <scope>NUCLEOTIDE SEQUENCE</scope>
    <source>
        <strain evidence="4">CHK190-19873</strain>
    </source>
</reference>
<feature type="domain" description="N-acetyltransferase" evidence="3">
    <location>
        <begin position="155"/>
        <end position="287"/>
    </location>
</feature>
<evidence type="ECO:0000256" key="2">
    <source>
        <dbReference type="ARBA" id="ARBA00023315"/>
    </source>
</evidence>
<sequence>MNQMFSVTTADSLSTSGKQALLSLYEACALADKTDTPLYLSTDLNYYKKIPPFYFAWEKEKLAGFLVLFMPEKEEAEVTAYTHPAFRGRGCFRALCAAAKEICRENGIRRLLYTVDAACESGQTVLKRSELASYQFSEYKLELEEAQPYRENRDISFEPVTEENTEVYRETAAEALESRETAEVFLKSMLSGSARKGYIEYWKGIPAGVCHISVQDGEAGIYGLGVLKEYRGIGLGKQFVRYMSREAAGSGLPVVIEVDSDNQRAYSIYRKYGFRVVQQTDYFVEDL</sequence>
<name>A0A9D1JLD6_9FIRM</name>
<keyword evidence="2" id="KW-0012">Acyltransferase</keyword>
<dbReference type="Proteomes" id="UP000823935">
    <property type="component" value="Unassembled WGS sequence"/>
</dbReference>
<evidence type="ECO:0000256" key="1">
    <source>
        <dbReference type="ARBA" id="ARBA00022679"/>
    </source>
</evidence>
<evidence type="ECO:0000259" key="3">
    <source>
        <dbReference type="PROSITE" id="PS51186"/>
    </source>
</evidence>
<dbReference type="PANTHER" id="PTHR43420">
    <property type="entry name" value="ACETYLTRANSFERASE"/>
    <property type="match status" value="1"/>
</dbReference>
<keyword evidence="1" id="KW-0808">Transferase</keyword>
<dbReference type="CDD" id="cd04301">
    <property type="entry name" value="NAT_SF"/>
    <property type="match status" value="2"/>
</dbReference>
<proteinExistence type="predicted"/>
<accession>A0A9D1JLD6</accession>
<dbReference type="Gene3D" id="3.40.630.30">
    <property type="match status" value="2"/>
</dbReference>
<evidence type="ECO:0000313" key="5">
    <source>
        <dbReference type="Proteomes" id="UP000823935"/>
    </source>
</evidence>
<reference evidence="4" key="2">
    <citation type="journal article" date="2021" name="PeerJ">
        <title>Extensive microbial diversity within the chicken gut microbiome revealed by metagenomics and culture.</title>
        <authorList>
            <person name="Gilroy R."/>
            <person name="Ravi A."/>
            <person name="Getino M."/>
            <person name="Pursley I."/>
            <person name="Horton D.L."/>
            <person name="Alikhan N.F."/>
            <person name="Baker D."/>
            <person name="Gharbi K."/>
            <person name="Hall N."/>
            <person name="Watson M."/>
            <person name="Adriaenssens E.M."/>
            <person name="Foster-Nyarko E."/>
            <person name="Jarju S."/>
            <person name="Secka A."/>
            <person name="Antonio M."/>
            <person name="Oren A."/>
            <person name="Chaudhuri R.R."/>
            <person name="La Ragione R."/>
            <person name="Hildebrand F."/>
            <person name="Pallen M.J."/>
        </authorList>
    </citation>
    <scope>NUCLEOTIDE SEQUENCE</scope>
    <source>
        <strain evidence="4">CHK190-19873</strain>
    </source>
</reference>
<evidence type="ECO:0000313" key="4">
    <source>
        <dbReference type="EMBL" id="HIS33125.1"/>
    </source>
</evidence>
<dbReference type="InterPro" id="IPR016181">
    <property type="entry name" value="Acyl_CoA_acyltransferase"/>
</dbReference>
<dbReference type="InterPro" id="IPR000182">
    <property type="entry name" value="GNAT_dom"/>
</dbReference>
<organism evidence="4 5">
    <name type="scientific">Candidatus Limivivens intestinipullorum</name>
    <dbReference type="NCBI Taxonomy" id="2840858"/>
    <lineage>
        <taxon>Bacteria</taxon>
        <taxon>Bacillati</taxon>
        <taxon>Bacillota</taxon>
        <taxon>Clostridia</taxon>
        <taxon>Lachnospirales</taxon>
        <taxon>Lachnospiraceae</taxon>
        <taxon>Lachnospiraceae incertae sedis</taxon>
        <taxon>Candidatus Limivivens</taxon>
    </lineage>
</organism>
<gene>
    <name evidence="4" type="ORF">IAB44_16500</name>
</gene>
<dbReference type="AlphaFoldDB" id="A0A9D1JLD6"/>
<comment type="caution">
    <text evidence="4">The sequence shown here is derived from an EMBL/GenBank/DDBJ whole genome shotgun (WGS) entry which is preliminary data.</text>
</comment>
<dbReference type="Pfam" id="PF00583">
    <property type="entry name" value="Acetyltransf_1"/>
    <property type="match status" value="2"/>
</dbReference>
<dbReference type="PROSITE" id="PS51186">
    <property type="entry name" value="GNAT"/>
    <property type="match status" value="2"/>
</dbReference>
<feature type="domain" description="N-acetyltransferase" evidence="3">
    <location>
        <begin position="8"/>
        <end position="150"/>
    </location>
</feature>
<dbReference type="SUPFAM" id="SSF55729">
    <property type="entry name" value="Acyl-CoA N-acyltransferases (Nat)"/>
    <property type="match status" value="2"/>
</dbReference>
<dbReference type="EMBL" id="DVIQ01000113">
    <property type="protein sequence ID" value="HIS33125.1"/>
    <property type="molecule type" value="Genomic_DNA"/>
</dbReference>
<protein>
    <submittedName>
        <fullName evidence="4">GNAT family N-acetyltransferase</fullName>
    </submittedName>
</protein>